<feature type="domain" description="Cyclin-like" evidence="5">
    <location>
        <begin position="66"/>
        <end position="188"/>
    </location>
</feature>
<sequence>MAPPAVKPVGPASNGPVPDVSNPVGPPSGLSSIPTQYTSEQTLRQMLKSIGYDEAREDGYRLKGTQLINAVRQSLHLPVKTFDTAAIYYHKFRIRFPSNEYNYEDVALAALFVACKAEDTVKKSKEILCAAHNLRQPHDRKMPDDKIFEGLSRFTVGLERHILETIGFDFRVQYPQKLLIKMVREMFSREGCTKDSEGRRFLQVAYDMSIDMYKTFAPVKQTTFTMVLAIVELTALLLETGPEKTAKLKTATAWHTQRACILETILDLLDLYTQFPKSTKIGVRFDLKKLMDVKIDINNTLTKDKHQRYHGWCDRCGPDVLDIRSVTPGSAISPATNSSLPGSSSVKRKRAPSEGTQRFVFDAAEARREKDVVARYFNDEYEEYEIEVEEPIKEPEPRQSSRANHPTAATARTTQIMAGRPTIEVAGIATTMIDIGVGEAMGIELGRAGAGVSRFLVRYWEFGGR</sequence>
<accession>A0A175VP31</accession>
<feature type="region of interest" description="Disordered" evidence="4">
    <location>
        <begin position="391"/>
        <end position="411"/>
    </location>
</feature>
<dbReference type="InterPro" id="IPR036915">
    <property type="entry name" value="Cyclin-like_sf"/>
</dbReference>
<dbReference type="Gene3D" id="1.10.472.10">
    <property type="entry name" value="Cyclin-like"/>
    <property type="match status" value="1"/>
</dbReference>
<comment type="caution">
    <text evidence="6">The sequence shown here is derived from an EMBL/GenBank/DDBJ whole genome shotgun (WGS) entry which is preliminary data.</text>
</comment>
<protein>
    <recommendedName>
        <fullName evidence="2">RNA polymerase II holoenzyme cyclin-like subunit</fullName>
    </recommendedName>
</protein>
<evidence type="ECO:0000313" key="6">
    <source>
        <dbReference type="EMBL" id="KXX73133.1"/>
    </source>
</evidence>
<dbReference type="InterPro" id="IPR006671">
    <property type="entry name" value="Cyclin_N"/>
</dbReference>
<feature type="compositionally biased region" description="Polar residues" evidence="4">
    <location>
        <begin position="327"/>
        <end position="345"/>
    </location>
</feature>
<organism evidence="6 7">
    <name type="scientific">Madurella mycetomatis</name>
    <dbReference type="NCBI Taxonomy" id="100816"/>
    <lineage>
        <taxon>Eukaryota</taxon>
        <taxon>Fungi</taxon>
        <taxon>Dikarya</taxon>
        <taxon>Ascomycota</taxon>
        <taxon>Pezizomycotina</taxon>
        <taxon>Sordariomycetes</taxon>
        <taxon>Sordariomycetidae</taxon>
        <taxon>Sordariales</taxon>
        <taxon>Sordariales incertae sedis</taxon>
        <taxon>Madurella</taxon>
    </lineage>
</organism>
<dbReference type="Pfam" id="PF00134">
    <property type="entry name" value="Cyclin_N"/>
    <property type="match status" value="1"/>
</dbReference>
<keyword evidence="7" id="KW-1185">Reference proteome</keyword>
<feature type="region of interest" description="Disordered" evidence="4">
    <location>
        <begin position="1"/>
        <end position="32"/>
    </location>
</feature>
<gene>
    <name evidence="6" type="ORF">MMYC01_210024</name>
</gene>
<dbReference type="AlphaFoldDB" id="A0A175VP31"/>
<keyword evidence="6" id="KW-0808">Transferase</keyword>
<name>A0A175VP31_9PEZI</name>
<comment type="similarity">
    <text evidence="1">Belongs to the cyclin family. Cyclin C subfamily.</text>
</comment>
<dbReference type="CDD" id="cd20546">
    <property type="entry name" value="CYCLIN_SpCG1C_ScCTK2-like_rpt2"/>
    <property type="match status" value="1"/>
</dbReference>
<dbReference type="OrthoDB" id="4951845at2759"/>
<dbReference type="Proteomes" id="UP000078237">
    <property type="component" value="Unassembled WGS sequence"/>
</dbReference>
<dbReference type="VEuPathDB" id="FungiDB:MMYC01_210024"/>
<evidence type="ECO:0000259" key="5">
    <source>
        <dbReference type="SMART" id="SM00385"/>
    </source>
</evidence>
<dbReference type="PANTHER" id="PTHR10026">
    <property type="entry name" value="CYCLIN"/>
    <property type="match status" value="1"/>
</dbReference>
<dbReference type="STRING" id="100816.A0A175VP31"/>
<dbReference type="SUPFAM" id="SSF47954">
    <property type="entry name" value="Cyclin-like"/>
    <property type="match status" value="2"/>
</dbReference>
<proteinExistence type="inferred from homology"/>
<dbReference type="GO" id="GO:0016538">
    <property type="term" value="F:cyclin-dependent protein serine/threonine kinase regulator activity"/>
    <property type="evidence" value="ECO:0007669"/>
    <property type="project" value="InterPro"/>
</dbReference>
<evidence type="ECO:0000256" key="2">
    <source>
        <dbReference type="ARBA" id="ARBA00014912"/>
    </source>
</evidence>
<dbReference type="InterPro" id="IPR013763">
    <property type="entry name" value="Cyclin-like_dom"/>
</dbReference>
<dbReference type="GO" id="GO:0016301">
    <property type="term" value="F:kinase activity"/>
    <property type="evidence" value="ECO:0007669"/>
    <property type="project" value="UniProtKB-KW"/>
</dbReference>
<keyword evidence="3" id="KW-0195">Cyclin</keyword>
<keyword evidence="6" id="KW-0418">Kinase</keyword>
<evidence type="ECO:0000256" key="4">
    <source>
        <dbReference type="SAM" id="MobiDB-lite"/>
    </source>
</evidence>
<dbReference type="EMBL" id="LCTW02000536">
    <property type="protein sequence ID" value="KXX73133.1"/>
    <property type="molecule type" value="Genomic_DNA"/>
</dbReference>
<evidence type="ECO:0000256" key="3">
    <source>
        <dbReference type="RuleBase" id="RU000383"/>
    </source>
</evidence>
<evidence type="ECO:0000256" key="1">
    <source>
        <dbReference type="ARBA" id="ARBA00008638"/>
    </source>
</evidence>
<feature type="region of interest" description="Disordered" evidence="4">
    <location>
        <begin position="327"/>
        <end position="353"/>
    </location>
</feature>
<reference evidence="6 7" key="1">
    <citation type="journal article" date="2016" name="Genome Announc.">
        <title>Genome Sequence of Madurella mycetomatis mm55, Isolated from a Human Mycetoma Case in Sudan.</title>
        <authorList>
            <person name="Smit S."/>
            <person name="Derks M.F."/>
            <person name="Bervoets S."/>
            <person name="Fahal A."/>
            <person name="van Leeuwen W."/>
            <person name="van Belkum A."/>
            <person name="van de Sande W.W."/>
        </authorList>
    </citation>
    <scope>NUCLEOTIDE SEQUENCE [LARGE SCALE GENOMIC DNA]</scope>
    <source>
        <strain evidence="7">mm55</strain>
    </source>
</reference>
<dbReference type="InterPro" id="IPR043198">
    <property type="entry name" value="Cyclin/Ssn8"/>
</dbReference>
<dbReference type="GO" id="GO:0006357">
    <property type="term" value="P:regulation of transcription by RNA polymerase II"/>
    <property type="evidence" value="ECO:0007669"/>
    <property type="project" value="InterPro"/>
</dbReference>
<evidence type="ECO:0000313" key="7">
    <source>
        <dbReference type="Proteomes" id="UP000078237"/>
    </source>
</evidence>
<dbReference type="SMART" id="SM00385">
    <property type="entry name" value="CYCLIN"/>
    <property type="match status" value="1"/>
</dbReference>